<dbReference type="AlphaFoldDB" id="A0A9P4LLB4"/>
<comment type="caution">
    <text evidence="1">The sequence shown here is derived from an EMBL/GenBank/DDBJ whole genome shotgun (WGS) entry which is preliminary data.</text>
</comment>
<gene>
    <name evidence="1" type="ORF">EK21DRAFT_114459</name>
</gene>
<dbReference type="Proteomes" id="UP000799777">
    <property type="component" value="Unassembled WGS sequence"/>
</dbReference>
<reference evidence="1" key="1">
    <citation type="journal article" date="2020" name="Stud. Mycol.">
        <title>101 Dothideomycetes genomes: a test case for predicting lifestyles and emergence of pathogens.</title>
        <authorList>
            <person name="Haridas S."/>
            <person name="Albert R."/>
            <person name="Binder M."/>
            <person name="Bloem J."/>
            <person name="Labutti K."/>
            <person name="Salamov A."/>
            <person name="Andreopoulos B."/>
            <person name="Baker S."/>
            <person name="Barry K."/>
            <person name="Bills G."/>
            <person name="Bluhm B."/>
            <person name="Cannon C."/>
            <person name="Castanera R."/>
            <person name="Culley D."/>
            <person name="Daum C."/>
            <person name="Ezra D."/>
            <person name="Gonzalez J."/>
            <person name="Henrissat B."/>
            <person name="Kuo A."/>
            <person name="Liang C."/>
            <person name="Lipzen A."/>
            <person name="Lutzoni F."/>
            <person name="Magnuson J."/>
            <person name="Mondo S."/>
            <person name="Nolan M."/>
            <person name="Ohm R."/>
            <person name="Pangilinan J."/>
            <person name="Park H.-J."/>
            <person name="Ramirez L."/>
            <person name="Alfaro M."/>
            <person name="Sun H."/>
            <person name="Tritt A."/>
            <person name="Yoshinaga Y."/>
            <person name="Zwiers L.-H."/>
            <person name="Turgeon B."/>
            <person name="Goodwin S."/>
            <person name="Spatafora J."/>
            <person name="Crous P."/>
            <person name="Grigoriev I."/>
        </authorList>
    </citation>
    <scope>NUCLEOTIDE SEQUENCE</scope>
    <source>
        <strain evidence="1">CBS 110217</strain>
    </source>
</reference>
<proteinExistence type="predicted"/>
<protein>
    <submittedName>
        <fullName evidence="1">Uncharacterized protein</fullName>
    </submittedName>
</protein>
<name>A0A9P4LLB4_9PLEO</name>
<evidence type="ECO:0000313" key="2">
    <source>
        <dbReference type="Proteomes" id="UP000799777"/>
    </source>
</evidence>
<accession>A0A9P4LLB4</accession>
<organism evidence="1 2">
    <name type="scientific">Setomelanomma holmii</name>
    <dbReference type="NCBI Taxonomy" id="210430"/>
    <lineage>
        <taxon>Eukaryota</taxon>
        <taxon>Fungi</taxon>
        <taxon>Dikarya</taxon>
        <taxon>Ascomycota</taxon>
        <taxon>Pezizomycotina</taxon>
        <taxon>Dothideomycetes</taxon>
        <taxon>Pleosporomycetidae</taxon>
        <taxon>Pleosporales</taxon>
        <taxon>Pleosporineae</taxon>
        <taxon>Phaeosphaeriaceae</taxon>
        <taxon>Setomelanomma</taxon>
    </lineage>
</organism>
<dbReference type="OrthoDB" id="3477286at2759"/>
<evidence type="ECO:0000313" key="1">
    <source>
        <dbReference type="EMBL" id="KAF2027824.1"/>
    </source>
</evidence>
<sequence length="203" mass="22471">MPASVYIIVPDYSSRSVQGIFVETARSIIQMDQNLDVLSFAATARGELSPLLPPWVPDWRSAKTATWHTMDRDVAAPWTGYNVPDVMTYVRFANHGSILEVLGIFVEQLVVGLPEETTPPLEGGFFRAFAFDPGHVVRTHQAVQPLDEIWIIPGVRLPVVLRPYAGYIDTSPAHMTFPAHYPNCLANEKNNSPLGKTRVSATV</sequence>
<keyword evidence="2" id="KW-1185">Reference proteome</keyword>
<dbReference type="EMBL" id="ML978221">
    <property type="protein sequence ID" value="KAF2027824.1"/>
    <property type="molecule type" value="Genomic_DNA"/>
</dbReference>